<dbReference type="EMBL" id="LR899013">
    <property type="protein sequence ID" value="CAD7090353.1"/>
    <property type="molecule type" value="Genomic_DNA"/>
</dbReference>
<evidence type="ECO:0000256" key="9">
    <source>
        <dbReference type="PIRSR" id="PIRSR037125-1"/>
    </source>
</evidence>
<sequence length="449" mass="50632">MVNTKFKYLVADTTAFINNVQLNEYAESVLTVPDVVNEVKSKRQIKRLVVLPFDLKVQEPDADALAYVTNFAKQTGDYASLSAIDLKVIALTYQLEKLHVGTEHLRAAPVVSRTVASKTKPEEFHVKTPLAGFYNPTKDGESDANEDDETKDDINSVIENATEPVEQTEAEEASTEADDHEDELTEEQLKACFEKLSCQPEEDKDAGVLVPEKSEKADQESKEEQEESTEEEENEEDDDDDAWITPSNIQRVKKEMAGEVEDEKPAVVACMTTDFAIQNVLKQINLNVAALNGRVIKHLKTYILRCYACFKTTSIITKVFCPNCGNKTLKRVAVSLDENGQQVVHINTRRPLTAKFKNQSLPRPHGGKHSRNPILVEDQPIPKQMPSRVAKTKTNALDEDYIAGYSPFVTRDVDSKSALLRSKGNIKQWARNNAYEEDRRKRRYNRLVK</sequence>
<dbReference type="Pfam" id="PF17146">
    <property type="entry name" value="PIN_6"/>
    <property type="match status" value="1"/>
</dbReference>
<reference evidence="13 14" key="1">
    <citation type="submission" date="2020-11" db="EMBL/GenBank/DDBJ databases">
        <authorList>
            <person name="Wallbank WR R."/>
            <person name="Pardo Diaz C."/>
            <person name="Kozak K."/>
            <person name="Martin S."/>
            <person name="Jiggins C."/>
            <person name="Moest M."/>
            <person name="Warren A I."/>
            <person name="Generalovic N T."/>
            <person name="Byers J.R.P. K."/>
            <person name="Montejo-Kovacevich G."/>
            <person name="Yen C E."/>
        </authorList>
    </citation>
    <scope>NUCLEOTIDE SEQUENCE [LARGE SCALE GENOMIC DNA]</scope>
</reference>
<comment type="subcellular location">
    <subcellularLocation>
        <location evidence="1 8">Nucleus</location>
    </subcellularLocation>
</comment>
<dbReference type="InterPro" id="IPR039907">
    <property type="entry name" value="NOB1"/>
</dbReference>
<keyword evidence="5" id="KW-0378">Hydrolase</keyword>
<organism evidence="13 14">
    <name type="scientific">Hermetia illucens</name>
    <name type="common">Black soldier fly</name>
    <dbReference type="NCBI Taxonomy" id="343691"/>
    <lineage>
        <taxon>Eukaryota</taxon>
        <taxon>Metazoa</taxon>
        <taxon>Ecdysozoa</taxon>
        <taxon>Arthropoda</taxon>
        <taxon>Hexapoda</taxon>
        <taxon>Insecta</taxon>
        <taxon>Pterygota</taxon>
        <taxon>Neoptera</taxon>
        <taxon>Endopterygota</taxon>
        <taxon>Diptera</taxon>
        <taxon>Brachycera</taxon>
        <taxon>Stratiomyomorpha</taxon>
        <taxon>Stratiomyidae</taxon>
        <taxon>Hermetiinae</taxon>
        <taxon>Hermetia</taxon>
    </lineage>
</organism>
<dbReference type="InterPro" id="IPR017117">
    <property type="entry name" value="Nob1_euk"/>
</dbReference>
<dbReference type="CDD" id="cd09876">
    <property type="entry name" value="PIN_Nob1-like"/>
    <property type="match status" value="1"/>
</dbReference>
<feature type="binding site" evidence="9">
    <location>
        <position position="324"/>
    </location>
    <ligand>
        <name>Zn(2+)</name>
        <dbReference type="ChEBI" id="CHEBI:29105"/>
    </ligand>
</feature>
<dbReference type="InterPro" id="IPR033411">
    <property type="entry name" value="Ribonuclease_PIN"/>
</dbReference>
<feature type="domain" description="Ribonuclease PIN" evidence="12">
    <location>
        <begin position="9"/>
        <end position="95"/>
    </location>
</feature>
<comment type="function">
    <text evidence="8">May play a role in mRNA degradation.</text>
</comment>
<evidence type="ECO:0000256" key="6">
    <source>
        <dbReference type="ARBA" id="ARBA00022833"/>
    </source>
</evidence>
<keyword evidence="3" id="KW-0540">Nuclease</keyword>
<evidence type="ECO:0000313" key="14">
    <source>
        <dbReference type="Proteomes" id="UP000594454"/>
    </source>
</evidence>
<feature type="binding site" evidence="9">
    <location>
        <position position="306"/>
    </location>
    <ligand>
        <name>Zn(2+)</name>
        <dbReference type="ChEBI" id="CHEBI:29105"/>
    </ligand>
</feature>
<dbReference type="Pfam" id="PF08772">
    <property type="entry name" value="Zn_ribbon_NOB1"/>
    <property type="match status" value="1"/>
</dbReference>
<dbReference type="PIRSF" id="PIRSF037125">
    <property type="entry name" value="D-site_20S_pre-rRNA_nuclease"/>
    <property type="match status" value="1"/>
</dbReference>
<dbReference type="AlphaFoldDB" id="A0A7R8V0A6"/>
<dbReference type="GO" id="GO:0005737">
    <property type="term" value="C:cytoplasm"/>
    <property type="evidence" value="ECO:0007669"/>
    <property type="project" value="UniProtKB-ARBA"/>
</dbReference>
<evidence type="ECO:0000256" key="5">
    <source>
        <dbReference type="ARBA" id="ARBA00022801"/>
    </source>
</evidence>
<feature type="region of interest" description="Disordered" evidence="10">
    <location>
        <begin position="127"/>
        <end position="185"/>
    </location>
</feature>
<feature type="compositionally biased region" description="Acidic residues" evidence="10">
    <location>
        <begin position="166"/>
        <end position="185"/>
    </location>
</feature>
<feature type="domain" description="Nin one binding (NOB1) Zn-ribbon-like" evidence="11">
    <location>
        <begin position="296"/>
        <end position="367"/>
    </location>
</feature>
<evidence type="ECO:0000256" key="8">
    <source>
        <dbReference type="PIRNR" id="PIRNR037125"/>
    </source>
</evidence>
<dbReference type="InterPro" id="IPR014881">
    <property type="entry name" value="NOB1_Zn-bd"/>
</dbReference>
<feature type="compositionally biased region" description="Basic and acidic residues" evidence="10">
    <location>
        <begin position="212"/>
        <end position="222"/>
    </location>
</feature>
<dbReference type="Proteomes" id="UP000594454">
    <property type="component" value="Chromosome 5"/>
</dbReference>
<dbReference type="GO" id="GO:0030688">
    <property type="term" value="C:preribosome, small subunit precursor"/>
    <property type="evidence" value="ECO:0007669"/>
    <property type="project" value="TreeGrafter"/>
</dbReference>
<dbReference type="GO" id="GO:0046872">
    <property type="term" value="F:metal ion binding"/>
    <property type="evidence" value="ECO:0007669"/>
    <property type="project" value="UniProtKB-UniRule"/>
</dbReference>
<feature type="compositionally biased region" description="Acidic residues" evidence="10">
    <location>
        <begin position="142"/>
        <end position="151"/>
    </location>
</feature>
<evidence type="ECO:0000256" key="2">
    <source>
        <dbReference type="ARBA" id="ARBA00005858"/>
    </source>
</evidence>
<dbReference type="GO" id="GO:0016787">
    <property type="term" value="F:hydrolase activity"/>
    <property type="evidence" value="ECO:0007669"/>
    <property type="project" value="UniProtKB-KW"/>
</dbReference>
<evidence type="ECO:0000256" key="10">
    <source>
        <dbReference type="SAM" id="MobiDB-lite"/>
    </source>
</evidence>
<evidence type="ECO:0000313" key="13">
    <source>
        <dbReference type="EMBL" id="CAD7090353.1"/>
    </source>
</evidence>
<evidence type="ECO:0000256" key="3">
    <source>
        <dbReference type="ARBA" id="ARBA00022722"/>
    </source>
</evidence>
<dbReference type="FunCoup" id="A0A7R8V0A6">
    <property type="interactions" value="1198"/>
</dbReference>
<dbReference type="FunFam" id="3.40.50.1010:FF:000020">
    <property type="entry name" value="20S-pre-rRNA D-site endonuclease NOB1"/>
    <property type="match status" value="1"/>
</dbReference>
<feature type="region of interest" description="Disordered" evidence="10">
    <location>
        <begin position="201"/>
        <end position="243"/>
    </location>
</feature>
<accession>A0A7R8V0A6</accession>
<evidence type="ECO:0000259" key="12">
    <source>
        <dbReference type="Pfam" id="PF17146"/>
    </source>
</evidence>
<dbReference type="GO" id="GO:0030490">
    <property type="term" value="P:maturation of SSU-rRNA"/>
    <property type="evidence" value="ECO:0007669"/>
    <property type="project" value="TreeGrafter"/>
</dbReference>
<comment type="similarity">
    <text evidence="2 8">Belongs to the NOB1 family.</text>
</comment>
<name>A0A7R8V0A6_HERIL</name>
<dbReference type="Gene3D" id="3.40.50.1010">
    <property type="entry name" value="5'-nuclease"/>
    <property type="match status" value="1"/>
</dbReference>
<feature type="binding site" evidence="9">
    <location>
        <position position="309"/>
    </location>
    <ligand>
        <name>Zn(2+)</name>
        <dbReference type="ChEBI" id="CHEBI:29105"/>
    </ligand>
</feature>
<evidence type="ECO:0000256" key="4">
    <source>
        <dbReference type="ARBA" id="ARBA00022723"/>
    </source>
</evidence>
<gene>
    <name evidence="13" type="ORF">HERILL_LOCUS12841</name>
</gene>
<dbReference type="PANTHER" id="PTHR12814:SF2">
    <property type="entry name" value="RNA-BINDING PROTEIN NOB1"/>
    <property type="match status" value="1"/>
</dbReference>
<dbReference type="GO" id="GO:0031981">
    <property type="term" value="C:nuclear lumen"/>
    <property type="evidence" value="ECO:0007669"/>
    <property type="project" value="UniProtKB-ARBA"/>
</dbReference>
<keyword evidence="4 8" id="KW-0479">Metal-binding</keyword>
<dbReference type="PANTHER" id="PTHR12814">
    <property type="entry name" value="RNA-BINDING PROTEIN NOB1"/>
    <property type="match status" value="1"/>
</dbReference>
<feature type="compositionally biased region" description="Acidic residues" evidence="10">
    <location>
        <begin position="223"/>
        <end position="242"/>
    </location>
</feature>
<keyword evidence="14" id="KW-1185">Reference proteome</keyword>
<evidence type="ECO:0000259" key="11">
    <source>
        <dbReference type="Pfam" id="PF08772"/>
    </source>
</evidence>
<evidence type="ECO:0000256" key="7">
    <source>
        <dbReference type="ARBA" id="ARBA00023242"/>
    </source>
</evidence>
<feature type="binding site" evidence="9">
    <location>
        <position position="321"/>
    </location>
    <ligand>
        <name>Zn(2+)</name>
        <dbReference type="ChEBI" id="CHEBI:29105"/>
    </ligand>
</feature>
<protein>
    <recommendedName>
        <fullName evidence="8">RNA-binding protein NOB1</fullName>
    </recommendedName>
</protein>
<dbReference type="InterPro" id="IPR036283">
    <property type="entry name" value="NOB1_Zf-like_sf"/>
</dbReference>
<dbReference type="SUPFAM" id="SSF144206">
    <property type="entry name" value="NOB1 zinc finger-like"/>
    <property type="match status" value="1"/>
</dbReference>
<dbReference type="GO" id="GO:0004521">
    <property type="term" value="F:RNA endonuclease activity"/>
    <property type="evidence" value="ECO:0007669"/>
    <property type="project" value="UniProtKB-UniRule"/>
</dbReference>
<evidence type="ECO:0000256" key="1">
    <source>
        <dbReference type="ARBA" id="ARBA00004123"/>
    </source>
</evidence>
<keyword evidence="6 8" id="KW-0862">Zinc</keyword>
<keyword evidence="7 8" id="KW-0539">Nucleus</keyword>
<dbReference type="InParanoid" id="A0A7R8V0A6"/>
<dbReference type="Gene3D" id="6.20.210.10">
    <property type="entry name" value="Nin one binding (NOB1), Zn-ribbon-like"/>
    <property type="match status" value="1"/>
</dbReference>
<dbReference type="OMA" id="GYELECE"/>
<proteinExistence type="inferred from homology"/>
<dbReference type="OrthoDB" id="446759at2759"/>